<dbReference type="Proteomes" id="UP000011783">
    <property type="component" value="Unassembled WGS sequence"/>
</dbReference>
<dbReference type="Gene3D" id="3.40.50.20">
    <property type="match status" value="1"/>
</dbReference>
<evidence type="ECO:0000313" key="2">
    <source>
        <dbReference type="EMBL" id="EMG00734.1"/>
    </source>
</evidence>
<feature type="domain" description="LpxI N-terminal" evidence="1">
    <location>
        <begin position="3"/>
        <end position="59"/>
    </location>
</feature>
<dbReference type="PANTHER" id="PTHR39962">
    <property type="entry name" value="BLL4848 PROTEIN"/>
    <property type="match status" value="1"/>
</dbReference>
<organism evidence="2 3">
    <name type="scientific">Leptospira borgpetersenii str. 200701203</name>
    <dbReference type="NCBI Taxonomy" id="1193007"/>
    <lineage>
        <taxon>Bacteria</taxon>
        <taxon>Pseudomonadati</taxon>
        <taxon>Spirochaetota</taxon>
        <taxon>Spirochaetia</taxon>
        <taxon>Leptospirales</taxon>
        <taxon>Leptospiraceae</taxon>
        <taxon>Leptospira</taxon>
    </lineage>
</organism>
<evidence type="ECO:0000259" key="1">
    <source>
        <dbReference type="Pfam" id="PF17930"/>
    </source>
</evidence>
<gene>
    <name evidence="2" type="ORF">LEP1GSC123_0548</name>
</gene>
<reference evidence="2 3" key="1">
    <citation type="submission" date="2013-01" db="EMBL/GenBank/DDBJ databases">
        <authorList>
            <person name="Harkins D.M."/>
            <person name="Durkin A.S."/>
            <person name="Brinkac L.M."/>
            <person name="Haft D.H."/>
            <person name="Selengut J.D."/>
            <person name="Sanka R."/>
            <person name="DePew J."/>
            <person name="Purushe J."/>
            <person name="Picardeau M."/>
            <person name="Werts C."/>
            <person name="Goarant C."/>
            <person name="Vinetz J.M."/>
            <person name="Sutton G.G."/>
            <person name="Nierman W.C."/>
            <person name="Fouts D.E."/>
        </authorList>
    </citation>
    <scope>NUCLEOTIDE SEQUENCE [LARGE SCALE GENOMIC DNA]</scope>
    <source>
        <strain evidence="2 3">200701203</strain>
    </source>
</reference>
<evidence type="ECO:0000313" key="3">
    <source>
        <dbReference type="Proteomes" id="UP000011783"/>
    </source>
</evidence>
<name>M3H0W9_LEPBO</name>
<dbReference type="PANTHER" id="PTHR39962:SF1">
    <property type="entry name" value="LPXI FAMILY PROTEIN"/>
    <property type="match status" value="1"/>
</dbReference>
<sequence>MKLCKRYDIDRLLLLGKVKKEIIFKNLKFDVKAISLLARMINKHDYSIFKTASEEFSKEKSQSFLRKRISNPYSFPKEDSPKRF</sequence>
<dbReference type="AlphaFoldDB" id="M3H0W9"/>
<comment type="caution">
    <text evidence="2">The sequence shown here is derived from an EMBL/GenBank/DDBJ whole genome shotgun (WGS) entry which is preliminary data.</text>
</comment>
<proteinExistence type="predicted"/>
<dbReference type="InterPro" id="IPR053174">
    <property type="entry name" value="LpxI"/>
</dbReference>
<dbReference type="EMBL" id="AKWO02000042">
    <property type="protein sequence ID" value="EMG00734.1"/>
    <property type="molecule type" value="Genomic_DNA"/>
</dbReference>
<dbReference type="Pfam" id="PF17930">
    <property type="entry name" value="LpxI_N"/>
    <property type="match status" value="1"/>
</dbReference>
<protein>
    <recommendedName>
        <fullName evidence="1">LpxI N-terminal domain-containing protein</fullName>
    </recommendedName>
</protein>
<dbReference type="InterPro" id="IPR041255">
    <property type="entry name" value="LpxI_N"/>
</dbReference>
<accession>M3H0W9</accession>
<dbReference type="BioCyc" id="LBOR1193007:G11KN-1276-MONOMER"/>